<evidence type="ECO:0000313" key="1">
    <source>
        <dbReference type="EMBL" id="CAL1569179.1"/>
    </source>
</evidence>
<dbReference type="AlphaFoldDB" id="A0AAV2J204"/>
<organism evidence="1 2">
    <name type="scientific">Knipowitschia caucasica</name>
    <name type="common">Caucasian dwarf goby</name>
    <name type="synonym">Pomatoschistus caucasicus</name>
    <dbReference type="NCBI Taxonomy" id="637954"/>
    <lineage>
        <taxon>Eukaryota</taxon>
        <taxon>Metazoa</taxon>
        <taxon>Chordata</taxon>
        <taxon>Craniata</taxon>
        <taxon>Vertebrata</taxon>
        <taxon>Euteleostomi</taxon>
        <taxon>Actinopterygii</taxon>
        <taxon>Neopterygii</taxon>
        <taxon>Teleostei</taxon>
        <taxon>Neoteleostei</taxon>
        <taxon>Acanthomorphata</taxon>
        <taxon>Gobiaria</taxon>
        <taxon>Gobiiformes</taxon>
        <taxon>Gobioidei</taxon>
        <taxon>Gobiidae</taxon>
        <taxon>Gobiinae</taxon>
        <taxon>Knipowitschia</taxon>
    </lineage>
</organism>
<proteinExistence type="predicted"/>
<dbReference type="Proteomes" id="UP001497482">
    <property type="component" value="Chromosome 1"/>
</dbReference>
<evidence type="ECO:0000313" key="2">
    <source>
        <dbReference type="Proteomes" id="UP001497482"/>
    </source>
</evidence>
<reference evidence="1 2" key="1">
    <citation type="submission" date="2024-04" db="EMBL/GenBank/DDBJ databases">
        <authorList>
            <person name="Waldvogel A.-M."/>
            <person name="Schoenle A."/>
        </authorList>
    </citation>
    <scope>NUCLEOTIDE SEQUENCE [LARGE SCALE GENOMIC DNA]</scope>
</reference>
<name>A0AAV2J204_KNICA</name>
<dbReference type="EMBL" id="OZ035823">
    <property type="protein sequence ID" value="CAL1569179.1"/>
    <property type="molecule type" value="Genomic_DNA"/>
</dbReference>
<gene>
    <name evidence="1" type="ORF">KC01_LOCUS1652</name>
</gene>
<sequence length="138" mass="15405">MTLLLLLLYDSTAVYCPADGRLLYCRFSAATPYASTGGLPYWAAIWLAYCFTASTDSIAFYWHRLLLTSASSASNGSTGAATAATSDADFRLLPQGFFYCLYCLTAVYWPRLPYCLYCFYCFDGLLRPRQLYASNCVD</sequence>
<protein>
    <submittedName>
        <fullName evidence="1">Uncharacterized protein</fullName>
    </submittedName>
</protein>
<keyword evidence="2" id="KW-1185">Reference proteome</keyword>
<accession>A0AAV2J204</accession>